<dbReference type="AlphaFoldDB" id="A0A9Q0BD09"/>
<dbReference type="PANTHER" id="PTHR43201:SF8">
    <property type="entry name" value="ACYL-COA SYNTHETASE FAMILY MEMBER 3"/>
    <property type="match status" value="1"/>
</dbReference>
<name>A0A9Q0BD09_9HYPO</name>
<keyword evidence="3" id="KW-1185">Reference proteome</keyword>
<dbReference type="GO" id="GO:0006631">
    <property type="term" value="P:fatty acid metabolic process"/>
    <property type="evidence" value="ECO:0007669"/>
    <property type="project" value="TreeGrafter"/>
</dbReference>
<proteinExistence type="inferred from homology"/>
<reference evidence="2" key="1">
    <citation type="journal article" date="2021" name="J Fungi (Basel)">
        <title>Genomic and Metabolomic Analyses of the Marine Fungus Emericellopsis cladophorae: Insights into Saltwater Adaptability Mechanisms and Its Biosynthetic Potential.</title>
        <authorList>
            <person name="Goncalves M.F.M."/>
            <person name="Hilario S."/>
            <person name="Van de Peer Y."/>
            <person name="Esteves A.C."/>
            <person name="Alves A."/>
        </authorList>
    </citation>
    <scope>NUCLEOTIDE SEQUENCE</scope>
    <source>
        <strain evidence="2">MUM 19.33</strain>
    </source>
</reference>
<evidence type="ECO:0000313" key="2">
    <source>
        <dbReference type="EMBL" id="KAI6779689.1"/>
    </source>
</evidence>
<comment type="caution">
    <text evidence="2">The sequence shown here is derived from an EMBL/GenBank/DDBJ whole genome shotgun (WGS) entry which is preliminary data.</text>
</comment>
<evidence type="ECO:0000256" key="1">
    <source>
        <dbReference type="ARBA" id="ARBA00006432"/>
    </source>
</evidence>
<organism evidence="2 3">
    <name type="scientific">Emericellopsis cladophorae</name>
    <dbReference type="NCBI Taxonomy" id="2686198"/>
    <lineage>
        <taxon>Eukaryota</taxon>
        <taxon>Fungi</taxon>
        <taxon>Dikarya</taxon>
        <taxon>Ascomycota</taxon>
        <taxon>Pezizomycotina</taxon>
        <taxon>Sordariomycetes</taxon>
        <taxon>Hypocreomycetidae</taxon>
        <taxon>Hypocreales</taxon>
        <taxon>Bionectriaceae</taxon>
        <taxon>Emericellopsis</taxon>
    </lineage>
</organism>
<dbReference type="OrthoDB" id="6614653at2759"/>
<dbReference type="Proteomes" id="UP001055219">
    <property type="component" value="Unassembled WGS sequence"/>
</dbReference>
<dbReference type="EMBL" id="JAGIXG020000042">
    <property type="protein sequence ID" value="KAI6779689.1"/>
    <property type="molecule type" value="Genomic_DNA"/>
</dbReference>
<evidence type="ECO:0000313" key="3">
    <source>
        <dbReference type="Proteomes" id="UP001055219"/>
    </source>
</evidence>
<dbReference type="Gene3D" id="3.40.50.12780">
    <property type="entry name" value="N-terminal domain of ligase-like"/>
    <property type="match status" value="1"/>
</dbReference>
<dbReference type="PANTHER" id="PTHR43201">
    <property type="entry name" value="ACYL-COA SYNTHETASE"/>
    <property type="match status" value="1"/>
</dbReference>
<protein>
    <recommendedName>
        <fullName evidence="4">AMP-dependent synthetase/ligase domain-containing protein</fullName>
    </recommendedName>
</protein>
<dbReference type="InterPro" id="IPR042099">
    <property type="entry name" value="ANL_N_sf"/>
</dbReference>
<accession>A0A9Q0BD09</accession>
<dbReference type="RefSeq" id="XP_051360545.1">
    <property type="nucleotide sequence ID" value="XM_051508250.1"/>
</dbReference>
<evidence type="ECO:0008006" key="4">
    <source>
        <dbReference type="Google" id="ProtNLM"/>
    </source>
</evidence>
<dbReference type="GeneID" id="75832202"/>
<dbReference type="Gene3D" id="3.30.300.30">
    <property type="match status" value="1"/>
</dbReference>
<sequence length="250" mass="27243">MLCGTSALQENVQDFWTATRGRPILTRYDATEIPGCLRVSSHLRGIPKGSVGQPLPVVELQISPEGELLVKTPNMLAKYLMDPDATKNAHDADGWYQTGDIARREGYFYFIVGRALVDMVKSGSYKISALDVERACLSLPYVNEAIVVGVEEEEFGQRVGAVLTVKNASDITLAKGAGGKVQKKILGPKLIPSPGYEGIAEVQVLKKPKQAMSMQARLKPVVALDETSQSALGYITKRQLNNKCMCIVVF</sequence>
<dbReference type="GO" id="GO:0031956">
    <property type="term" value="F:medium-chain fatty acid-CoA ligase activity"/>
    <property type="evidence" value="ECO:0007669"/>
    <property type="project" value="TreeGrafter"/>
</dbReference>
<dbReference type="SUPFAM" id="SSF56801">
    <property type="entry name" value="Acetyl-CoA synthetase-like"/>
    <property type="match status" value="1"/>
</dbReference>
<reference evidence="2" key="2">
    <citation type="submission" date="2022-07" db="EMBL/GenBank/DDBJ databases">
        <authorList>
            <person name="Goncalves M.F.M."/>
            <person name="Hilario S."/>
            <person name="Van De Peer Y."/>
            <person name="Esteves A.C."/>
            <person name="Alves A."/>
        </authorList>
    </citation>
    <scope>NUCLEOTIDE SEQUENCE</scope>
    <source>
        <strain evidence="2">MUM 19.33</strain>
    </source>
</reference>
<dbReference type="InterPro" id="IPR045851">
    <property type="entry name" value="AMP-bd_C_sf"/>
</dbReference>
<gene>
    <name evidence="2" type="ORF">J7T54_005719</name>
</gene>
<comment type="similarity">
    <text evidence="1">Belongs to the ATP-dependent AMP-binding enzyme family.</text>
</comment>